<evidence type="ECO:0000256" key="6">
    <source>
        <dbReference type="ARBA" id="ARBA00023004"/>
    </source>
</evidence>
<dbReference type="PROSITE" id="PS00086">
    <property type="entry name" value="CYTOCHROME_P450"/>
    <property type="match status" value="1"/>
</dbReference>
<keyword evidence="10" id="KW-0472">Membrane</keyword>
<proteinExistence type="inferred from homology"/>
<keyword evidence="3 8" id="KW-0349">Heme</keyword>
<evidence type="ECO:0000256" key="4">
    <source>
        <dbReference type="ARBA" id="ARBA00022723"/>
    </source>
</evidence>
<accession>A0AAD7GJU9</accession>
<dbReference type="InterPro" id="IPR047146">
    <property type="entry name" value="Cyt_P450_E_CYP52_fungi"/>
</dbReference>
<evidence type="ECO:0000256" key="8">
    <source>
        <dbReference type="PIRSR" id="PIRSR602401-1"/>
    </source>
</evidence>
<keyword evidence="7 9" id="KW-0503">Monooxygenase</keyword>
<dbReference type="GO" id="GO:0004497">
    <property type="term" value="F:monooxygenase activity"/>
    <property type="evidence" value="ECO:0007669"/>
    <property type="project" value="UniProtKB-KW"/>
</dbReference>
<keyword evidence="10" id="KW-1133">Transmembrane helix</keyword>
<reference evidence="11" key="1">
    <citation type="submission" date="2023-03" db="EMBL/GenBank/DDBJ databases">
        <title>Massive genome expansion in bonnet fungi (Mycena s.s.) driven by repeated elements and novel gene families across ecological guilds.</title>
        <authorList>
            <consortium name="Lawrence Berkeley National Laboratory"/>
            <person name="Harder C.B."/>
            <person name="Miyauchi S."/>
            <person name="Viragh M."/>
            <person name="Kuo A."/>
            <person name="Thoen E."/>
            <person name="Andreopoulos B."/>
            <person name="Lu D."/>
            <person name="Skrede I."/>
            <person name="Drula E."/>
            <person name="Henrissat B."/>
            <person name="Morin E."/>
            <person name="Kohler A."/>
            <person name="Barry K."/>
            <person name="LaButti K."/>
            <person name="Morin E."/>
            <person name="Salamov A."/>
            <person name="Lipzen A."/>
            <person name="Mereny Z."/>
            <person name="Hegedus B."/>
            <person name="Baldrian P."/>
            <person name="Stursova M."/>
            <person name="Weitz H."/>
            <person name="Taylor A."/>
            <person name="Grigoriev I.V."/>
            <person name="Nagy L.G."/>
            <person name="Martin F."/>
            <person name="Kauserud H."/>
        </authorList>
    </citation>
    <scope>NUCLEOTIDE SEQUENCE</scope>
    <source>
        <strain evidence="11">CBHHK067</strain>
    </source>
</reference>
<dbReference type="InterPro" id="IPR001128">
    <property type="entry name" value="Cyt_P450"/>
</dbReference>
<keyword evidence="6 8" id="KW-0408">Iron</keyword>
<dbReference type="Gene3D" id="1.10.630.10">
    <property type="entry name" value="Cytochrome P450"/>
    <property type="match status" value="1"/>
</dbReference>
<dbReference type="Pfam" id="PF00067">
    <property type="entry name" value="p450"/>
    <property type="match status" value="1"/>
</dbReference>
<dbReference type="PANTHER" id="PTHR24287:SF1">
    <property type="entry name" value="P450, PUTATIVE (EUROFUNG)-RELATED"/>
    <property type="match status" value="1"/>
</dbReference>
<keyword evidence="5 9" id="KW-0560">Oxidoreductase</keyword>
<dbReference type="InterPro" id="IPR002401">
    <property type="entry name" value="Cyt_P450_E_grp-I"/>
</dbReference>
<evidence type="ECO:0000256" key="3">
    <source>
        <dbReference type="ARBA" id="ARBA00022617"/>
    </source>
</evidence>
<dbReference type="GO" id="GO:0020037">
    <property type="term" value="F:heme binding"/>
    <property type="evidence" value="ECO:0007669"/>
    <property type="project" value="InterPro"/>
</dbReference>
<evidence type="ECO:0000313" key="11">
    <source>
        <dbReference type="EMBL" id="KAJ7698120.1"/>
    </source>
</evidence>
<dbReference type="SUPFAM" id="SSF48264">
    <property type="entry name" value="Cytochrome P450"/>
    <property type="match status" value="1"/>
</dbReference>
<evidence type="ECO:0000256" key="1">
    <source>
        <dbReference type="ARBA" id="ARBA00001971"/>
    </source>
</evidence>
<dbReference type="PANTHER" id="PTHR24287">
    <property type="entry name" value="P450, PUTATIVE (EUROFUNG)-RELATED"/>
    <property type="match status" value="1"/>
</dbReference>
<comment type="similarity">
    <text evidence="2 9">Belongs to the cytochrome P450 family.</text>
</comment>
<feature type="transmembrane region" description="Helical" evidence="10">
    <location>
        <begin position="12"/>
        <end position="30"/>
    </location>
</feature>
<evidence type="ECO:0000256" key="2">
    <source>
        <dbReference type="ARBA" id="ARBA00010617"/>
    </source>
</evidence>
<dbReference type="AlphaFoldDB" id="A0AAD7GJU9"/>
<dbReference type="GO" id="GO:0005506">
    <property type="term" value="F:iron ion binding"/>
    <property type="evidence" value="ECO:0007669"/>
    <property type="project" value="InterPro"/>
</dbReference>
<evidence type="ECO:0000313" key="12">
    <source>
        <dbReference type="Proteomes" id="UP001221757"/>
    </source>
</evidence>
<dbReference type="EMBL" id="JARKIE010000027">
    <property type="protein sequence ID" value="KAJ7698120.1"/>
    <property type="molecule type" value="Genomic_DNA"/>
</dbReference>
<evidence type="ECO:0000256" key="7">
    <source>
        <dbReference type="ARBA" id="ARBA00023033"/>
    </source>
</evidence>
<feature type="binding site" description="axial binding residue" evidence="8">
    <location>
        <position position="514"/>
    </location>
    <ligand>
        <name>heme</name>
        <dbReference type="ChEBI" id="CHEBI:30413"/>
    </ligand>
    <ligandPart>
        <name>Fe</name>
        <dbReference type="ChEBI" id="CHEBI:18248"/>
    </ligandPart>
</feature>
<keyword evidence="10" id="KW-0812">Transmembrane</keyword>
<organism evidence="11 12">
    <name type="scientific">Mycena rosella</name>
    <name type="common">Pink bonnet</name>
    <name type="synonym">Agaricus rosellus</name>
    <dbReference type="NCBI Taxonomy" id="1033263"/>
    <lineage>
        <taxon>Eukaryota</taxon>
        <taxon>Fungi</taxon>
        <taxon>Dikarya</taxon>
        <taxon>Basidiomycota</taxon>
        <taxon>Agaricomycotina</taxon>
        <taxon>Agaricomycetes</taxon>
        <taxon>Agaricomycetidae</taxon>
        <taxon>Agaricales</taxon>
        <taxon>Marasmiineae</taxon>
        <taxon>Mycenaceae</taxon>
        <taxon>Mycena</taxon>
    </lineage>
</organism>
<dbReference type="InterPro" id="IPR017972">
    <property type="entry name" value="Cyt_P450_CS"/>
</dbReference>
<dbReference type="PRINTS" id="PR00385">
    <property type="entry name" value="P450"/>
</dbReference>
<name>A0AAD7GJU9_MYCRO</name>
<comment type="caution">
    <text evidence="11">The sequence shown here is derived from an EMBL/GenBank/DDBJ whole genome shotgun (WGS) entry which is preliminary data.</text>
</comment>
<dbReference type="CDD" id="cd11063">
    <property type="entry name" value="CYP52"/>
    <property type="match status" value="1"/>
</dbReference>
<dbReference type="GO" id="GO:0016705">
    <property type="term" value="F:oxidoreductase activity, acting on paired donors, with incorporation or reduction of molecular oxygen"/>
    <property type="evidence" value="ECO:0007669"/>
    <property type="project" value="InterPro"/>
</dbReference>
<gene>
    <name evidence="11" type="ORF">B0H17DRAFT_1006915</name>
</gene>
<protein>
    <submittedName>
        <fullName evidence="11">Cytochrome P450 monooxygenase pc-1</fullName>
    </submittedName>
</protein>
<feature type="transmembrane region" description="Helical" evidence="10">
    <location>
        <begin position="36"/>
        <end position="57"/>
    </location>
</feature>
<sequence>MPSPGVSFLARLTLRVLSIPIALGIGAHYASRRAGVAVPAWATALLTLASLPLYVAYRVMRRDARHRREAAAMGARLAPMVNGKRIGNTDLLTMMVHNRKFGYPGDGIVELMDAEGPVVNMQVLWIDTIITVWPEHIKHVLATDFNNYVKGTRFQYGMDSVLGTGVFNSDGEMWKFHRAMTRPFFSRDRVSHFDIFDHHADAVIAIMKERIRGGFSIDFQDMIGRFTMDSATEFLFGLSVDSLKANIPYAHNVAFPPPQSSAAGAQTANTFIEAFNESMQIIAEREHLGHIWPLFEIFEDKSAAPMKVVSAFLDPIIAAAVERKRVAQAVGTEKNDTEGETLLDELLNSTSDPKVLKDETLNILLAGRDTTMHVMTMVIYFLSMYPDVCAKLRGEVLTHVGPTRRPTFDDIKDMKYLRAVINESMRLYPSVPFNVRESVSATTWPSPDPKEKPIYIPAGSKIPYSVFLMHRRPDLWGPDAEEFSPERFLDERLKKYLLTNSFQFLPFNAGPRICLGQQFAYNEMSFMLIRLLQSFSAFTLDEDAFAPEARPPAEWATAPGRKGIDKFRPKLHLTMYVSDGMWLKIEEAVNVEVEG</sequence>
<dbReference type="Proteomes" id="UP001221757">
    <property type="component" value="Unassembled WGS sequence"/>
</dbReference>
<keyword evidence="12" id="KW-1185">Reference proteome</keyword>
<keyword evidence="4 8" id="KW-0479">Metal-binding</keyword>
<comment type="cofactor">
    <cofactor evidence="1 8">
        <name>heme</name>
        <dbReference type="ChEBI" id="CHEBI:30413"/>
    </cofactor>
</comment>
<evidence type="ECO:0000256" key="5">
    <source>
        <dbReference type="ARBA" id="ARBA00023002"/>
    </source>
</evidence>
<dbReference type="InterPro" id="IPR036396">
    <property type="entry name" value="Cyt_P450_sf"/>
</dbReference>
<dbReference type="PRINTS" id="PR00463">
    <property type="entry name" value="EP450I"/>
</dbReference>
<evidence type="ECO:0000256" key="10">
    <source>
        <dbReference type="SAM" id="Phobius"/>
    </source>
</evidence>
<evidence type="ECO:0000256" key="9">
    <source>
        <dbReference type="RuleBase" id="RU000461"/>
    </source>
</evidence>